<dbReference type="EnsemblPlants" id="PGSC0003DMT400087240">
    <property type="protein sequence ID" value="PGSC0003DMT400087240"/>
    <property type="gene ID" value="PGSC0003DMG400036811"/>
</dbReference>
<evidence type="ECO:0000313" key="1">
    <source>
        <dbReference type="EnsemblPlants" id="PGSC0003DMT400087240"/>
    </source>
</evidence>
<dbReference type="InParanoid" id="M1DDF1"/>
<dbReference type="AlphaFoldDB" id="M1DDF1"/>
<reference evidence="1" key="2">
    <citation type="submission" date="2015-06" db="UniProtKB">
        <authorList>
            <consortium name="EnsemblPlants"/>
        </authorList>
    </citation>
    <scope>IDENTIFICATION</scope>
    <source>
        <strain evidence="1">DM1-3 516 R44</strain>
    </source>
</reference>
<dbReference type="HOGENOM" id="CLU_2282476_0_0_1"/>
<protein>
    <recommendedName>
        <fullName evidence="3">Integrase core domain containing protein</fullName>
    </recommendedName>
</protein>
<name>M1DDF1_SOLTU</name>
<organism evidence="1 2">
    <name type="scientific">Solanum tuberosum</name>
    <name type="common">Potato</name>
    <dbReference type="NCBI Taxonomy" id="4113"/>
    <lineage>
        <taxon>Eukaryota</taxon>
        <taxon>Viridiplantae</taxon>
        <taxon>Streptophyta</taxon>
        <taxon>Embryophyta</taxon>
        <taxon>Tracheophyta</taxon>
        <taxon>Spermatophyta</taxon>
        <taxon>Magnoliopsida</taxon>
        <taxon>eudicotyledons</taxon>
        <taxon>Gunneridae</taxon>
        <taxon>Pentapetalae</taxon>
        <taxon>asterids</taxon>
        <taxon>lamiids</taxon>
        <taxon>Solanales</taxon>
        <taxon>Solanaceae</taxon>
        <taxon>Solanoideae</taxon>
        <taxon>Solaneae</taxon>
        <taxon>Solanum</taxon>
    </lineage>
</organism>
<evidence type="ECO:0000313" key="2">
    <source>
        <dbReference type="Proteomes" id="UP000011115"/>
    </source>
</evidence>
<keyword evidence="2" id="KW-1185">Reference proteome</keyword>
<dbReference type="PaxDb" id="4113-PGSC0003DMT400087240"/>
<sequence length="102" mass="10828">MTILPFPRLIFHLGGEVTVPVWGCDRLIEVTKAVDLGLIKDDANPATPQKGIKVDLPPLGGHIDVDQEDEDPILAIILVTDVHALPSTISGQAASTPQCPTT</sequence>
<evidence type="ECO:0008006" key="3">
    <source>
        <dbReference type="Google" id="ProtNLM"/>
    </source>
</evidence>
<dbReference type="Proteomes" id="UP000011115">
    <property type="component" value="Unassembled WGS sequence"/>
</dbReference>
<proteinExistence type="predicted"/>
<accession>M1DDF1</accession>
<reference evidence="2" key="1">
    <citation type="journal article" date="2011" name="Nature">
        <title>Genome sequence and analysis of the tuber crop potato.</title>
        <authorList>
            <consortium name="The Potato Genome Sequencing Consortium"/>
        </authorList>
    </citation>
    <scope>NUCLEOTIDE SEQUENCE [LARGE SCALE GENOMIC DNA]</scope>
    <source>
        <strain evidence="2">cv. DM1-3 516 R44</strain>
    </source>
</reference>
<dbReference type="Gramene" id="PGSC0003DMT400087240">
    <property type="protein sequence ID" value="PGSC0003DMT400087240"/>
    <property type="gene ID" value="PGSC0003DMG400036811"/>
</dbReference>